<protein>
    <recommendedName>
        <fullName evidence="2">Small ribosomal subunit protein mS35 mitochondrial conserved domain-containing protein</fullName>
    </recommendedName>
</protein>
<name>A0A8J2LQ68_9HEXA</name>
<feature type="domain" description="Small ribosomal subunit protein mS35 mitochondrial conserved" evidence="2">
    <location>
        <begin position="156"/>
        <end position="227"/>
    </location>
</feature>
<organism evidence="3 4">
    <name type="scientific">Allacma fusca</name>
    <dbReference type="NCBI Taxonomy" id="39272"/>
    <lineage>
        <taxon>Eukaryota</taxon>
        <taxon>Metazoa</taxon>
        <taxon>Ecdysozoa</taxon>
        <taxon>Arthropoda</taxon>
        <taxon>Hexapoda</taxon>
        <taxon>Collembola</taxon>
        <taxon>Symphypleona</taxon>
        <taxon>Sminthuridae</taxon>
        <taxon>Allacma</taxon>
    </lineage>
</organism>
<sequence>MMLYSTVPSNQQSTGGDPDEFRKLDLIKKDVRQPRRQRERRELPPPRYKKMSTTQDWPSVWPVARTFHPASVPLPLHQGYVPSHVPVPNKFGNLELMKIPNFLHLTPPAIQRHCEALKKFCTPWPAELKKEREIDNEFPVTIMTSDFCHSSPSIRDHRARIITIRFKLATMNFDEHARDKFLRLVGDRYDVESDFVTIVTDCCPLRQQNLDHAMYLITALYYESKSVEPWENEKLEEDMEKYVWGKSLSKERLNNILNVIYENKSNNLDYLKSVNKEALTPDGIVSIEPVQNYMEAIETIHNKGETLDTVSNYGNSVRELFKLPAA</sequence>
<evidence type="ECO:0000256" key="1">
    <source>
        <dbReference type="SAM" id="MobiDB-lite"/>
    </source>
</evidence>
<evidence type="ECO:0000313" key="4">
    <source>
        <dbReference type="Proteomes" id="UP000708208"/>
    </source>
</evidence>
<feature type="region of interest" description="Disordered" evidence="1">
    <location>
        <begin position="1"/>
        <end position="51"/>
    </location>
</feature>
<feature type="compositionally biased region" description="Basic and acidic residues" evidence="1">
    <location>
        <begin position="19"/>
        <end position="33"/>
    </location>
</feature>
<dbReference type="GO" id="GO:0005763">
    <property type="term" value="C:mitochondrial small ribosomal subunit"/>
    <property type="evidence" value="ECO:0007669"/>
    <property type="project" value="TreeGrafter"/>
</dbReference>
<keyword evidence="4" id="KW-1185">Reference proteome</keyword>
<feature type="compositionally biased region" description="Polar residues" evidence="1">
    <location>
        <begin position="1"/>
        <end position="15"/>
    </location>
</feature>
<dbReference type="Proteomes" id="UP000708208">
    <property type="component" value="Unassembled WGS sequence"/>
</dbReference>
<dbReference type="GO" id="GO:0032543">
    <property type="term" value="P:mitochondrial translation"/>
    <property type="evidence" value="ECO:0007669"/>
    <property type="project" value="InterPro"/>
</dbReference>
<dbReference type="GO" id="GO:0003735">
    <property type="term" value="F:structural constituent of ribosome"/>
    <property type="evidence" value="ECO:0007669"/>
    <property type="project" value="InterPro"/>
</dbReference>
<dbReference type="PANTHER" id="PTHR13490:SF0">
    <property type="entry name" value="SMALL RIBOSOMAL SUBUNIT PROTEIN MS35"/>
    <property type="match status" value="1"/>
</dbReference>
<gene>
    <name evidence="3" type="ORF">AFUS01_LOCUS44790</name>
</gene>
<reference evidence="3" key="1">
    <citation type="submission" date="2021-06" db="EMBL/GenBank/DDBJ databases">
        <authorList>
            <person name="Hodson N. C."/>
            <person name="Mongue J. A."/>
            <person name="Jaron S. K."/>
        </authorList>
    </citation>
    <scope>NUCLEOTIDE SEQUENCE</scope>
</reference>
<dbReference type="AlphaFoldDB" id="A0A8J2LQ68"/>
<evidence type="ECO:0000259" key="2">
    <source>
        <dbReference type="Pfam" id="PF10213"/>
    </source>
</evidence>
<proteinExistence type="predicted"/>
<evidence type="ECO:0000313" key="3">
    <source>
        <dbReference type="EMBL" id="CAG7835421.1"/>
    </source>
</evidence>
<accession>A0A8J2LQ68</accession>
<dbReference type="InterPro" id="IPR019349">
    <property type="entry name" value="Ribosomal_mS35_mit"/>
</dbReference>
<dbReference type="PANTHER" id="PTHR13490">
    <property type="entry name" value="MITOCHONDRIAL 28S RIBOSOMAL PROTEIN S28"/>
    <property type="match status" value="1"/>
</dbReference>
<comment type="caution">
    <text evidence="3">The sequence shown here is derived from an EMBL/GenBank/DDBJ whole genome shotgun (WGS) entry which is preliminary data.</text>
</comment>
<dbReference type="EMBL" id="CAJVCH010570618">
    <property type="protein sequence ID" value="CAG7835421.1"/>
    <property type="molecule type" value="Genomic_DNA"/>
</dbReference>
<dbReference type="InterPro" id="IPR039848">
    <property type="entry name" value="Ribosomal_mS35_mt"/>
</dbReference>
<dbReference type="OrthoDB" id="283424at2759"/>
<dbReference type="Pfam" id="PF10213">
    <property type="entry name" value="MRP-S28"/>
    <property type="match status" value="1"/>
</dbReference>